<dbReference type="GO" id="GO:0002181">
    <property type="term" value="P:cytoplasmic translation"/>
    <property type="evidence" value="ECO:0007669"/>
    <property type="project" value="TreeGrafter"/>
</dbReference>
<feature type="compositionally biased region" description="Acidic residues" evidence="4">
    <location>
        <begin position="97"/>
        <end position="118"/>
    </location>
</feature>
<dbReference type="Pfam" id="PF00428">
    <property type="entry name" value="Ribosomal_60s"/>
    <property type="match status" value="1"/>
</dbReference>
<evidence type="ECO:0000256" key="1">
    <source>
        <dbReference type="ARBA" id="ARBA00005436"/>
    </source>
</evidence>
<dbReference type="AlphaFoldDB" id="A0AAV8UP16"/>
<accession>A0AAV8UP16</accession>
<dbReference type="GO" id="GO:0043021">
    <property type="term" value="F:ribonucleoprotein complex binding"/>
    <property type="evidence" value="ECO:0007669"/>
    <property type="project" value="TreeGrafter"/>
</dbReference>
<dbReference type="InterPro" id="IPR027534">
    <property type="entry name" value="Ribosomal_P1/P2"/>
</dbReference>
<evidence type="ECO:0008006" key="7">
    <source>
        <dbReference type="Google" id="ProtNLM"/>
    </source>
</evidence>
<dbReference type="PANTHER" id="PTHR45696:SF10">
    <property type="entry name" value="LARGE RIBOSOMAL SUBUNIT PROTEIN P1"/>
    <property type="match status" value="1"/>
</dbReference>
<name>A0AAV8UP16_9RHOD</name>
<dbReference type="EMBL" id="JAMWBK010000007">
    <property type="protein sequence ID" value="KAJ8903211.1"/>
    <property type="molecule type" value="Genomic_DNA"/>
</dbReference>
<dbReference type="GO" id="GO:0006414">
    <property type="term" value="P:translational elongation"/>
    <property type="evidence" value="ECO:0007669"/>
    <property type="project" value="InterPro"/>
</dbReference>
<gene>
    <name evidence="5" type="ORF">NDN08_004321</name>
</gene>
<protein>
    <recommendedName>
        <fullName evidence="7">60S acidic ribosomal protein P1</fullName>
    </recommendedName>
</protein>
<dbReference type="GO" id="GO:0022625">
    <property type="term" value="C:cytosolic large ribosomal subunit"/>
    <property type="evidence" value="ECO:0007669"/>
    <property type="project" value="TreeGrafter"/>
</dbReference>
<dbReference type="FunFam" id="1.10.10.1410:FF:000001">
    <property type="entry name" value="60S acidic ribosomal protein P1"/>
    <property type="match status" value="1"/>
</dbReference>
<evidence type="ECO:0000256" key="4">
    <source>
        <dbReference type="SAM" id="MobiDB-lite"/>
    </source>
</evidence>
<comment type="caution">
    <text evidence="5">The sequence shown here is derived from an EMBL/GenBank/DDBJ whole genome shotgun (WGS) entry which is preliminary data.</text>
</comment>
<keyword evidence="3" id="KW-0687">Ribonucleoprotein</keyword>
<dbReference type="GO" id="GO:0003735">
    <property type="term" value="F:structural constituent of ribosome"/>
    <property type="evidence" value="ECO:0007669"/>
    <property type="project" value="InterPro"/>
</dbReference>
<reference evidence="5 6" key="1">
    <citation type="journal article" date="2023" name="Nat. Commun.">
        <title>Origin of minicircular mitochondrial genomes in red algae.</title>
        <authorList>
            <person name="Lee Y."/>
            <person name="Cho C.H."/>
            <person name="Lee Y.M."/>
            <person name="Park S.I."/>
            <person name="Yang J.H."/>
            <person name="West J.A."/>
            <person name="Bhattacharya D."/>
            <person name="Yoon H.S."/>
        </authorList>
    </citation>
    <scope>NUCLEOTIDE SEQUENCE [LARGE SCALE GENOMIC DNA]</scope>
    <source>
        <strain evidence="5 6">CCMP1338</strain>
        <tissue evidence="5">Whole cell</tissue>
    </source>
</reference>
<feature type="compositionally biased region" description="Low complexity" evidence="4">
    <location>
        <begin position="81"/>
        <end position="94"/>
    </location>
</feature>
<sequence>MPAASEAACVYAALILHDDGVEISSDNINSLVKAAGVEVEPYWPSLFSKLLEKVTVGDLISGMTAAPVVAAAPVAGAPAAAAAAGGGDAPAAADEAAKEEEEEDEDMGMDMFGGEDDY</sequence>
<evidence type="ECO:0000256" key="2">
    <source>
        <dbReference type="ARBA" id="ARBA00022980"/>
    </source>
</evidence>
<dbReference type="CDD" id="cd05831">
    <property type="entry name" value="Ribosomal_P1"/>
    <property type="match status" value="1"/>
</dbReference>
<feature type="region of interest" description="Disordered" evidence="4">
    <location>
        <begin position="81"/>
        <end position="118"/>
    </location>
</feature>
<dbReference type="PANTHER" id="PTHR45696">
    <property type="entry name" value="60S ACIDIC RIBOSOMAL PROTEIN P1"/>
    <property type="match status" value="1"/>
</dbReference>
<evidence type="ECO:0000313" key="6">
    <source>
        <dbReference type="Proteomes" id="UP001157974"/>
    </source>
</evidence>
<evidence type="ECO:0000313" key="5">
    <source>
        <dbReference type="EMBL" id="KAJ8903211.1"/>
    </source>
</evidence>
<organism evidence="5 6">
    <name type="scientific">Rhodosorus marinus</name>
    <dbReference type="NCBI Taxonomy" id="101924"/>
    <lineage>
        <taxon>Eukaryota</taxon>
        <taxon>Rhodophyta</taxon>
        <taxon>Stylonematophyceae</taxon>
        <taxon>Stylonematales</taxon>
        <taxon>Stylonemataceae</taxon>
        <taxon>Rhodosorus</taxon>
    </lineage>
</organism>
<dbReference type="GO" id="GO:0030295">
    <property type="term" value="F:protein kinase activator activity"/>
    <property type="evidence" value="ECO:0007669"/>
    <property type="project" value="TreeGrafter"/>
</dbReference>
<dbReference type="HAMAP" id="MF_01478">
    <property type="entry name" value="Ribosomal_L12_arch"/>
    <property type="match status" value="1"/>
</dbReference>
<proteinExistence type="inferred from homology"/>
<keyword evidence="2" id="KW-0689">Ribosomal protein</keyword>
<keyword evidence="6" id="KW-1185">Reference proteome</keyword>
<dbReference type="InterPro" id="IPR038716">
    <property type="entry name" value="P1/P2_N_sf"/>
</dbReference>
<comment type="similarity">
    <text evidence="1">Belongs to the eukaryotic ribosomal protein P1/P2 family.</text>
</comment>
<evidence type="ECO:0000256" key="3">
    <source>
        <dbReference type="ARBA" id="ARBA00023274"/>
    </source>
</evidence>
<dbReference type="Proteomes" id="UP001157974">
    <property type="component" value="Unassembled WGS sequence"/>
</dbReference>
<dbReference type="Gene3D" id="1.10.10.1410">
    <property type="match status" value="1"/>
</dbReference>